<evidence type="ECO:0000259" key="1">
    <source>
        <dbReference type="PROSITE" id="PS51918"/>
    </source>
</evidence>
<sequence length="522" mass="57573">MSYWRRTIKPLLDDETGTLFKQAPARVTLGFPNRYSVGMASLGYQVIYRLFNQVEGVACERAFLPDDPELFETQHLKRGEALPTVESGRAAGDCELLALSVSFELDLTNIIRMLDLCSLHPLRDQRSDEDPIIMIGGPLTSSNPYPLTPFADVIVIGDGEQVVPLIAAALRDASSREDFYDLVDGLPGIFLPQRHSHEPQWATAPKELLPAYSQIVTPHSELSNMFLVEAQRGCPRPCTFCLARTMYGPNRNNQGQELLDVIPDWATKVGLVGAALSDFPHTKMVGRALTDRGIKLGVSSIRADTVDEELAAILKAGGLRTFTVASDAPSERLRQWLKKGITTEDLLKTAQISRDLGFSGLKVYMMIGLGPENDDDITELISFTKELAQINRIALGISPFVPKRHTPHFQDSFAGIKVIEGRLKRIQKELRSTAELRNVSAKWAWVESVIARGGPEVGMAAYQIYRSESIGAWKKALDDVGWVDPFASNESRIDLPAGQVVHGHYDELAGRQVSSHAEGLAI</sequence>
<dbReference type="EMBL" id="CP158299">
    <property type="protein sequence ID" value="XBV85874.1"/>
    <property type="molecule type" value="Genomic_DNA"/>
</dbReference>
<dbReference type="GO" id="GO:0051536">
    <property type="term" value="F:iron-sulfur cluster binding"/>
    <property type="evidence" value="ECO:0007669"/>
    <property type="project" value="InterPro"/>
</dbReference>
<protein>
    <submittedName>
        <fullName evidence="2">Radical SAM protein</fullName>
    </submittedName>
</protein>
<dbReference type="InterPro" id="IPR058240">
    <property type="entry name" value="rSAM_sf"/>
</dbReference>
<dbReference type="SUPFAM" id="SSF102114">
    <property type="entry name" value="Radical SAM enzymes"/>
    <property type="match status" value="1"/>
</dbReference>
<dbReference type="RefSeq" id="WP_350243917.1">
    <property type="nucleotide sequence ID" value="NZ_CP158299.1"/>
</dbReference>
<feature type="domain" description="Radical SAM core" evidence="1">
    <location>
        <begin position="220"/>
        <end position="434"/>
    </location>
</feature>
<dbReference type="KEGG" id="dsc:ABOD76_06095"/>
<dbReference type="PANTHER" id="PTHR42731">
    <property type="entry name" value="SLL1084 PROTEIN"/>
    <property type="match status" value="1"/>
</dbReference>
<dbReference type="SFLD" id="SFLDS00029">
    <property type="entry name" value="Radical_SAM"/>
    <property type="match status" value="1"/>
</dbReference>
<dbReference type="SFLD" id="SFLDG01082">
    <property type="entry name" value="B12-binding_domain_containing"/>
    <property type="match status" value="1"/>
</dbReference>
<evidence type="ECO:0000313" key="2">
    <source>
        <dbReference type="EMBL" id="XBV85874.1"/>
    </source>
</evidence>
<proteinExistence type="predicted"/>
<dbReference type="Pfam" id="PF19864">
    <property type="entry name" value="Radical_SAM_N2"/>
    <property type="match status" value="1"/>
</dbReference>
<dbReference type="InterPro" id="IPR023404">
    <property type="entry name" value="rSAM_horseshoe"/>
</dbReference>
<reference evidence="2" key="1">
    <citation type="submission" date="2024-06" db="EMBL/GenBank/DDBJ databases">
        <title>Draft Genome Sequence of Deinococcus sonorensis Type Strain KR-87, a Biofilm Producing Representative of the Genus Deinococcus.</title>
        <authorList>
            <person name="Boren L.S."/>
            <person name="Grosso R.A."/>
            <person name="Hugenberg-Cox A.N."/>
            <person name="Hill J.T.E."/>
            <person name="Albert C.M."/>
            <person name="Tuohy J.M."/>
        </authorList>
    </citation>
    <scope>NUCLEOTIDE SEQUENCE</scope>
    <source>
        <strain evidence="2">KR-87</strain>
    </source>
</reference>
<dbReference type="InterPro" id="IPR045784">
    <property type="entry name" value="Radical_SAM_N2"/>
</dbReference>
<dbReference type="Pfam" id="PF04055">
    <property type="entry name" value="Radical_SAM"/>
    <property type="match status" value="1"/>
</dbReference>
<dbReference type="SMART" id="SM00729">
    <property type="entry name" value="Elp3"/>
    <property type="match status" value="1"/>
</dbReference>
<dbReference type="PANTHER" id="PTHR42731:SF5">
    <property type="entry name" value="RADICAL SAM DOMAIN PROTEIN"/>
    <property type="match status" value="1"/>
</dbReference>
<dbReference type="Gene3D" id="3.80.30.20">
    <property type="entry name" value="tm_1862 like domain"/>
    <property type="match status" value="1"/>
</dbReference>
<accession>A0AAU7UCV1</accession>
<dbReference type="AlphaFoldDB" id="A0AAU7UCV1"/>
<organism evidence="2">
    <name type="scientific">Deinococcus sonorensis KR-87</name>
    <dbReference type="NCBI Taxonomy" id="694439"/>
    <lineage>
        <taxon>Bacteria</taxon>
        <taxon>Thermotogati</taxon>
        <taxon>Deinococcota</taxon>
        <taxon>Deinococci</taxon>
        <taxon>Deinococcales</taxon>
        <taxon>Deinococcaceae</taxon>
        <taxon>Deinococcus</taxon>
    </lineage>
</organism>
<dbReference type="InterPro" id="IPR007197">
    <property type="entry name" value="rSAM"/>
</dbReference>
<dbReference type="GO" id="GO:0003824">
    <property type="term" value="F:catalytic activity"/>
    <property type="evidence" value="ECO:0007669"/>
    <property type="project" value="InterPro"/>
</dbReference>
<dbReference type="InterPro" id="IPR006638">
    <property type="entry name" value="Elp3/MiaA/NifB-like_rSAM"/>
</dbReference>
<dbReference type="PROSITE" id="PS51918">
    <property type="entry name" value="RADICAL_SAM"/>
    <property type="match status" value="1"/>
</dbReference>
<name>A0AAU7UCV1_9DEIO</name>
<gene>
    <name evidence="2" type="ORF">ABOD76_06095</name>
</gene>